<evidence type="ECO:0000313" key="2">
    <source>
        <dbReference type="Proteomes" id="UP000033072"/>
    </source>
</evidence>
<organism evidence="1 2">
    <name type="scientific">Methanosarcina lacustris Z-7289</name>
    <dbReference type="NCBI Taxonomy" id="1434111"/>
    <lineage>
        <taxon>Archaea</taxon>
        <taxon>Methanobacteriati</taxon>
        <taxon>Methanobacteriota</taxon>
        <taxon>Stenosarchaea group</taxon>
        <taxon>Methanomicrobia</taxon>
        <taxon>Methanosarcinales</taxon>
        <taxon>Methanosarcinaceae</taxon>
        <taxon>Methanosarcina</taxon>
    </lineage>
</organism>
<dbReference type="STRING" id="1434111.MSLAZ_1307"/>
<name>A0A0E3S6F1_9EURY</name>
<dbReference type="GeneID" id="24806048"/>
<protein>
    <submittedName>
        <fullName evidence="1">Uncharacterized protein</fullName>
    </submittedName>
</protein>
<gene>
    <name evidence="1" type="ORF">MSLAZ_1307</name>
</gene>
<accession>A0A0E3S6F1</accession>
<dbReference type="AlphaFoldDB" id="A0A0E3S6F1"/>
<evidence type="ECO:0000313" key="1">
    <source>
        <dbReference type="EMBL" id="AKB74568.1"/>
    </source>
</evidence>
<proteinExistence type="predicted"/>
<dbReference type="Proteomes" id="UP000033072">
    <property type="component" value="Chromosome"/>
</dbReference>
<dbReference type="KEGG" id="mls:MSLAZ_1307"/>
<dbReference type="HOGENOM" id="CLU_1987635_0_0_2"/>
<dbReference type="PATRIC" id="fig|1434111.4.peg.1703"/>
<dbReference type="EMBL" id="CP009515">
    <property type="protein sequence ID" value="AKB74568.1"/>
    <property type="molecule type" value="Genomic_DNA"/>
</dbReference>
<sequence length="125" mass="14064">MTNEVKLDDTLYLKKHVSKGDYQQRTGKRSERIIPTGKLYGLRKFDLIKTEKGVGIVKGKRSTGYFAITDIMGNKIHDSVNIKKSCKRLRARTTTLLERKVVPIKVDAFLPHLSADASEEGVSCL</sequence>
<keyword evidence="2" id="KW-1185">Reference proteome</keyword>
<dbReference type="RefSeq" id="WP_048125539.1">
    <property type="nucleotide sequence ID" value="NZ_CP009515.1"/>
</dbReference>
<reference evidence="1 2" key="1">
    <citation type="submission" date="2014-07" db="EMBL/GenBank/DDBJ databases">
        <title>Methanogenic archaea and the global carbon cycle.</title>
        <authorList>
            <person name="Henriksen J.R."/>
            <person name="Luke J."/>
            <person name="Reinhart S."/>
            <person name="Benedict M.N."/>
            <person name="Youngblut N.D."/>
            <person name="Metcalf M.E."/>
            <person name="Whitaker R.J."/>
            <person name="Metcalf W.W."/>
        </authorList>
    </citation>
    <scope>NUCLEOTIDE SEQUENCE [LARGE SCALE GENOMIC DNA]</scope>
    <source>
        <strain evidence="1 2">Z-7289</strain>
    </source>
</reference>